<dbReference type="AlphaFoldDB" id="A0A318ZLN7"/>
<dbReference type="EMBL" id="KZ821223">
    <property type="protein sequence ID" value="PYH47807.1"/>
    <property type="molecule type" value="Genomic_DNA"/>
</dbReference>
<accession>A0A318ZLN7</accession>
<evidence type="ECO:0000313" key="2">
    <source>
        <dbReference type="Proteomes" id="UP000248349"/>
    </source>
</evidence>
<reference evidence="1 2" key="1">
    <citation type="submission" date="2016-12" db="EMBL/GenBank/DDBJ databases">
        <title>The genomes of Aspergillus section Nigri reveals drivers in fungal speciation.</title>
        <authorList>
            <consortium name="DOE Joint Genome Institute"/>
            <person name="Vesth T.C."/>
            <person name="Nybo J."/>
            <person name="Theobald S."/>
            <person name="Brandl J."/>
            <person name="Frisvad J.C."/>
            <person name="Nielsen K.F."/>
            <person name="Lyhne E.K."/>
            <person name="Kogle M.E."/>
            <person name="Kuo A."/>
            <person name="Riley R."/>
            <person name="Clum A."/>
            <person name="Nolan M."/>
            <person name="Lipzen A."/>
            <person name="Salamov A."/>
            <person name="Henrissat B."/>
            <person name="Wiebenga A."/>
            <person name="De Vries R.P."/>
            <person name="Grigoriev I.V."/>
            <person name="Mortensen U.H."/>
            <person name="Andersen M.R."/>
            <person name="Baker S.E."/>
        </authorList>
    </citation>
    <scope>NUCLEOTIDE SEQUENCE [LARGE SCALE GENOMIC DNA]</scope>
    <source>
        <strain evidence="1 2">JOP 1030-1</strain>
    </source>
</reference>
<protein>
    <submittedName>
        <fullName evidence="1">Uncharacterized protein</fullName>
    </submittedName>
</protein>
<dbReference type="GeneID" id="37072232"/>
<organism evidence="1 2">
    <name type="scientific">Aspergillus saccharolyticus JOP 1030-1</name>
    <dbReference type="NCBI Taxonomy" id="1450539"/>
    <lineage>
        <taxon>Eukaryota</taxon>
        <taxon>Fungi</taxon>
        <taxon>Dikarya</taxon>
        <taxon>Ascomycota</taxon>
        <taxon>Pezizomycotina</taxon>
        <taxon>Eurotiomycetes</taxon>
        <taxon>Eurotiomycetidae</taxon>
        <taxon>Eurotiales</taxon>
        <taxon>Aspergillaceae</taxon>
        <taxon>Aspergillus</taxon>
        <taxon>Aspergillus subgen. Circumdati</taxon>
    </lineage>
</organism>
<gene>
    <name evidence="1" type="ORF">BP01DRAFT_198217</name>
</gene>
<sequence>MAENWWGGALGKAKGCPPETADKPIIGCGGRRMDHWMALVAPAAQIVDGISSLPHLLSAHDCSNCLTRLSFTDSKSHLDFDFSWYHVSVPSTRLGLAFGFDAFTGVLRLLYNVIFPPLLVRSTDDLALWPVLLLHRRP</sequence>
<dbReference type="RefSeq" id="XP_025433789.1">
    <property type="nucleotide sequence ID" value="XM_025571004.1"/>
</dbReference>
<proteinExistence type="predicted"/>
<keyword evidence="2" id="KW-1185">Reference proteome</keyword>
<evidence type="ECO:0000313" key="1">
    <source>
        <dbReference type="EMBL" id="PYH47807.1"/>
    </source>
</evidence>
<name>A0A318ZLN7_9EURO</name>
<dbReference type="Proteomes" id="UP000248349">
    <property type="component" value="Unassembled WGS sequence"/>
</dbReference>